<keyword evidence="2" id="KW-1185">Reference proteome</keyword>
<evidence type="ECO:0000313" key="2">
    <source>
        <dbReference type="Proteomes" id="UP000275267"/>
    </source>
</evidence>
<dbReference type="STRING" id="4540.A0A3L6Q2H1"/>
<reference evidence="2" key="1">
    <citation type="journal article" date="2019" name="Nat. Commun.">
        <title>The genome of broomcorn millet.</title>
        <authorList>
            <person name="Zou C."/>
            <person name="Miki D."/>
            <person name="Li D."/>
            <person name="Tang Q."/>
            <person name="Xiao L."/>
            <person name="Rajput S."/>
            <person name="Deng P."/>
            <person name="Jia W."/>
            <person name="Huang R."/>
            <person name="Zhang M."/>
            <person name="Sun Y."/>
            <person name="Hu J."/>
            <person name="Fu X."/>
            <person name="Schnable P.S."/>
            <person name="Li F."/>
            <person name="Zhang H."/>
            <person name="Feng B."/>
            <person name="Zhu X."/>
            <person name="Liu R."/>
            <person name="Schnable J.C."/>
            <person name="Zhu J.-K."/>
            <person name="Zhang H."/>
        </authorList>
    </citation>
    <scope>NUCLEOTIDE SEQUENCE [LARGE SCALE GENOMIC DNA]</scope>
</reference>
<dbReference type="Proteomes" id="UP000275267">
    <property type="component" value="Unassembled WGS sequence"/>
</dbReference>
<gene>
    <name evidence="1" type="ORF">C2845_PM17G02780</name>
</gene>
<sequence>MKVLEGLPALLRLNLEDYDMETIPRYLQDVNPRHLLLDCSLLLLTCIAAGKTGPEWDKFSHIHQVKAYAHDAGIQRKWYVMYTKDHFRFETNISRSAIAKGAMPIAIWFPGCVERACTAVKHPPLSPRRLNGLKLQGIGLLCIMRLDTGGCSDNRKHYRECNVNKISAVPAVGALQRQRTKTIVRLQPSLPTA</sequence>
<accession>A0A3L6Q2H1</accession>
<evidence type="ECO:0000313" key="1">
    <source>
        <dbReference type="EMBL" id="RLM69683.1"/>
    </source>
</evidence>
<dbReference type="OrthoDB" id="671427at2759"/>
<dbReference type="EMBL" id="PQIB02000014">
    <property type="protein sequence ID" value="RLM69683.1"/>
    <property type="molecule type" value="Genomic_DNA"/>
</dbReference>
<organism evidence="1 2">
    <name type="scientific">Panicum miliaceum</name>
    <name type="common">Proso millet</name>
    <name type="synonym">Broomcorn millet</name>
    <dbReference type="NCBI Taxonomy" id="4540"/>
    <lineage>
        <taxon>Eukaryota</taxon>
        <taxon>Viridiplantae</taxon>
        <taxon>Streptophyta</taxon>
        <taxon>Embryophyta</taxon>
        <taxon>Tracheophyta</taxon>
        <taxon>Spermatophyta</taxon>
        <taxon>Magnoliopsida</taxon>
        <taxon>Liliopsida</taxon>
        <taxon>Poales</taxon>
        <taxon>Poaceae</taxon>
        <taxon>PACMAD clade</taxon>
        <taxon>Panicoideae</taxon>
        <taxon>Panicodae</taxon>
        <taxon>Paniceae</taxon>
        <taxon>Panicinae</taxon>
        <taxon>Panicum</taxon>
        <taxon>Panicum sect. Panicum</taxon>
    </lineage>
</organism>
<proteinExistence type="predicted"/>
<name>A0A3L6Q2H1_PANMI</name>
<comment type="caution">
    <text evidence="1">The sequence shown here is derived from an EMBL/GenBank/DDBJ whole genome shotgun (WGS) entry which is preliminary data.</text>
</comment>
<dbReference type="AlphaFoldDB" id="A0A3L6Q2H1"/>
<protein>
    <submittedName>
        <fullName evidence="1">Uncharacterized protein</fullName>
    </submittedName>
</protein>